<evidence type="ECO:0000256" key="2">
    <source>
        <dbReference type="ARBA" id="ARBA00022692"/>
    </source>
</evidence>
<keyword evidence="6" id="KW-0869">Chloride channel</keyword>
<dbReference type="AlphaFoldDB" id="A0A4U8V2P9"/>
<keyword evidence="6" id="KW-0407">Ion channel</keyword>
<keyword evidence="6" id="KW-0868">Chloride</keyword>
<feature type="transmembrane region" description="Helical" evidence="6">
    <location>
        <begin position="40"/>
        <end position="58"/>
    </location>
</feature>
<dbReference type="EMBL" id="CM016762">
    <property type="protein sequence ID" value="TMS39629.1"/>
    <property type="molecule type" value="Genomic_DNA"/>
</dbReference>
<keyword evidence="6" id="KW-0406">Ion transport</keyword>
<comment type="caution">
    <text evidence="6">Lacks conserved residue(s) required for the propagation of feature annotation.</text>
</comment>
<keyword evidence="6" id="KW-1003">Cell membrane</keyword>
<comment type="function">
    <text evidence="6">Forms chloride channels.</text>
</comment>
<dbReference type="PANTHER" id="PTHR10736:SF58">
    <property type="entry name" value="BESTROPHIN HOMOLOG-RELATED"/>
    <property type="match status" value="1"/>
</dbReference>
<name>A0A4U8V2P9_STECR</name>
<dbReference type="PANTHER" id="PTHR10736">
    <property type="entry name" value="BESTROPHIN"/>
    <property type="match status" value="1"/>
</dbReference>
<gene>
    <name evidence="7" type="ORF">L596_006122</name>
</gene>
<evidence type="ECO:0000313" key="8">
    <source>
        <dbReference type="Proteomes" id="UP000298663"/>
    </source>
</evidence>
<accession>A0A4U8V2P9</accession>
<proteinExistence type="inferred from homology"/>
<dbReference type="Proteomes" id="UP000298663">
    <property type="component" value="Chromosome X"/>
</dbReference>
<keyword evidence="4 6" id="KW-0472">Membrane</keyword>
<comment type="similarity">
    <text evidence="5 6">Belongs to the anion channel-forming bestrophin (TC 1.A.46) family. Calcium-sensitive chloride channel subfamily.</text>
</comment>
<sequence>MAGEHVEASYSGAACLDNTLFYAERVCANFLIVRQELGEWLNRIPLIFLLGFFVSVVFNRWVDIFKHIGFIDNLALHVAAILNDSGCEMRLIRRNIIRYAVLSQTLVFRDISLQVRKRFPNNEAIVESDVQNDNYSFKASLCRRSAKNAADL</sequence>
<evidence type="ECO:0000256" key="3">
    <source>
        <dbReference type="ARBA" id="ARBA00022989"/>
    </source>
</evidence>
<keyword evidence="3 6" id="KW-1133">Transmembrane helix</keyword>
<reference evidence="7 8" key="1">
    <citation type="journal article" date="2015" name="Genome Biol.">
        <title>Comparative genomics of Steinernema reveals deeply conserved gene regulatory networks.</title>
        <authorList>
            <person name="Dillman A.R."/>
            <person name="Macchietto M."/>
            <person name="Porter C.F."/>
            <person name="Rogers A."/>
            <person name="Williams B."/>
            <person name="Antoshechkin I."/>
            <person name="Lee M.M."/>
            <person name="Goodwin Z."/>
            <person name="Lu X."/>
            <person name="Lewis E.E."/>
            <person name="Goodrich-Blair H."/>
            <person name="Stock S.P."/>
            <person name="Adams B.J."/>
            <person name="Sternberg P.W."/>
            <person name="Mortazavi A."/>
        </authorList>
    </citation>
    <scope>NUCLEOTIDE SEQUENCE [LARGE SCALE GENOMIC DNA]</scope>
    <source>
        <strain evidence="7 8">ALL</strain>
    </source>
</reference>
<keyword evidence="8" id="KW-1185">Reference proteome</keyword>
<dbReference type="InterPro" id="IPR000615">
    <property type="entry name" value="Bestrophin"/>
</dbReference>
<comment type="subcellular location">
    <subcellularLocation>
        <location evidence="6">Cell membrane</location>
        <topology evidence="6">Multi-pass membrane protein</topology>
    </subcellularLocation>
    <subcellularLocation>
        <location evidence="1">Membrane</location>
    </subcellularLocation>
</comment>
<protein>
    <recommendedName>
        <fullName evidence="6">Bestrophin homolog</fullName>
    </recommendedName>
</protein>
<evidence type="ECO:0000256" key="5">
    <source>
        <dbReference type="ARBA" id="ARBA00034769"/>
    </source>
</evidence>
<evidence type="ECO:0000256" key="1">
    <source>
        <dbReference type="ARBA" id="ARBA00004370"/>
    </source>
</evidence>
<keyword evidence="2 6" id="KW-0812">Transmembrane</keyword>
<dbReference type="Pfam" id="PF01062">
    <property type="entry name" value="Bestrophin"/>
    <property type="match status" value="1"/>
</dbReference>
<evidence type="ECO:0000313" key="7">
    <source>
        <dbReference type="EMBL" id="TMS39629.1"/>
    </source>
</evidence>
<evidence type="ECO:0000256" key="4">
    <source>
        <dbReference type="ARBA" id="ARBA00023136"/>
    </source>
</evidence>
<dbReference type="InterPro" id="IPR021134">
    <property type="entry name" value="Bestrophin-like"/>
</dbReference>
<dbReference type="GO" id="GO:0034707">
    <property type="term" value="C:chloride channel complex"/>
    <property type="evidence" value="ECO:0007669"/>
    <property type="project" value="UniProtKB-KW"/>
</dbReference>
<dbReference type="GO" id="GO:0005254">
    <property type="term" value="F:chloride channel activity"/>
    <property type="evidence" value="ECO:0007669"/>
    <property type="project" value="UniProtKB-KW"/>
</dbReference>
<dbReference type="STRING" id="34508.A0A4U8V2P9"/>
<dbReference type="OrthoDB" id="201595at2759"/>
<dbReference type="GO" id="GO:0005886">
    <property type="term" value="C:plasma membrane"/>
    <property type="evidence" value="ECO:0007669"/>
    <property type="project" value="UniProtKB-SubCell"/>
</dbReference>
<reference evidence="7 8" key="2">
    <citation type="journal article" date="2019" name="G3 (Bethesda)">
        <title>Hybrid Assembly of the Genome of the Entomopathogenic Nematode Steinernema carpocapsae Identifies the X-Chromosome.</title>
        <authorList>
            <person name="Serra L."/>
            <person name="Macchietto M."/>
            <person name="Macias-Munoz A."/>
            <person name="McGill C.J."/>
            <person name="Rodriguez I.M."/>
            <person name="Rodriguez B."/>
            <person name="Murad R."/>
            <person name="Mortazavi A."/>
        </authorList>
    </citation>
    <scope>NUCLEOTIDE SEQUENCE [LARGE SCALE GENOMIC DNA]</scope>
    <source>
        <strain evidence="7 8">ALL</strain>
    </source>
</reference>
<keyword evidence="6" id="KW-0813">Transport</keyword>
<organism evidence="7 8">
    <name type="scientific">Steinernema carpocapsae</name>
    <name type="common">Entomopathogenic nematode</name>
    <dbReference type="NCBI Taxonomy" id="34508"/>
    <lineage>
        <taxon>Eukaryota</taxon>
        <taxon>Metazoa</taxon>
        <taxon>Ecdysozoa</taxon>
        <taxon>Nematoda</taxon>
        <taxon>Chromadorea</taxon>
        <taxon>Rhabditida</taxon>
        <taxon>Tylenchina</taxon>
        <taxon>Panagrolaimomorpha</taxon>
        <taxon>Strongyloidoidea</taxon>
        <taxon>Steinernematidae</taxon>
        <taxon>Steinernema</taxon>
    </lineage>
</organism>
<evidence type="ECO:0000256" key="6">
    <source>
        <dbReference type="RuleBase" id="RU363126"/>
    </source>
</evidence>